<feature type="domain" description="Leucine-rich repeat-containing N-terminal plant-type" evidence="10">
    <location>
        <begin position="33"/>
        <end position="70"/>
    </location>
</feature>
<keyword evidence="7" id="KW-1133">Transmembrane helix</keyword>
<keyword evidence="8" id="KW-0472">Membrane</keyword>
<keyword evidence="5" id="KW-0732">Signal</keyword>
<dbReference type="InterPro" id="IPR013210">
    <property type="entry name" value="LRR_N_plant-typ"/>
</dbReference>
<evidence type="ECO:0000256" key="4">
    <source>
        <dbReference type="ARBA" id="ARBA00022692"/>
    </source>
</evidence>
<feature type="non-terminal residue" evidence="11">
    <location>
        <position position="208"/>
    </location>
</feature>
<dbReference type="Proteomes" id="UP000593560">
    <property type="component" value="Unassembled WGS sequence"/>
</dbReference>
<dbReference type="GO" id="GO:0016020">
    <property type="term" value="C:membrane"/>
    <property type="evidence" value="ECO:0007669"/>
    <property type="project" value="UniProtKB-SubCell"/>
</dbReference>
<sequence>MAKIGFLPPLMFALLFATFAAIFSLNSPNLTFDQSVLLVLKSRISHDPHNLLTINWSTSTSVCNWIGITCGSRHQRVVALNLSSMDLIGTIPSELGSLSFLEWVDIHYNSFHDSLPIELTNLHRLKYLNFGNNNFNGEMPSWFGYFAKLQSLYMYGNNFTGVIPSTLGNLSKLDKLVLYDNDFKGQIPITIGNLSKLKWLYLDDNNLS</sequence>
<gene>
    <name evidence="11" type="ORF">Gohar_028136</name>
</gene>
<evidence type="ECO:0000313" key="11">
    <source>
        <dbReference type="EMBL" id="MBA0818321.1"/>
    </source>
</evidence>
<name>A0A7J9I855_9ROSI</name>
<accession>A0A7J9I855</accession>
<dbReference type="EMBL" id="JABFAD010258964">
    <property type="protein sequence ID" value="MBA0818321.1"/>
    <property type="molecule type" value="Genomic_DNA"/>
</dbReference>
<evidence type="ECO:0000256" key="6">
    <source>
        <dbReference type="ARBA" id="ARBA00022737"/>
    </source>
</evidence>
<comment type="subcellular location">
    <subcellularLocation>
        <location evidence="1">Membrane</location>
        <topology evidence="1">Single-pass type I membrane protein</topology>
    </subcellularLocation>
</comment>
<keyword evidence="12" id="KW-1185">Reference proteome</keyword>
<evidence type="ECO:0000256" key="2">
    <source>
        <dbReference type="ARBA" id="ARBA00009592"/>
    </source>
</evidence>
<dbReference type="Gene3D" id="3.80.10.10">
    <property type="entry name" value="Ribonuclease Inhibitor"/>
    <property type="match status" value="2"/>
</dbReference>
<dbReference type="SUPFAM" id="SSF52058">
    <property type="entry name" value="L domain-like"/>
    <property type="match status" value="1"/>
</dbReference>
<dbReference type="PANTHER" id="PTHR48060">
    <property type="entry name" value="DNA DAMAGE-REPAIR/TOLERATION PROTEIN DRT100"/>
    <property type="match status" value="1"/>
</dbReference>
<keyword evidence="9" id="KW-0325">Glycoprotein</keyword>
<keyword evidence="3" id="KW-0433">Leucine-rich repeat</keyword>
<reference evidence="11 12" key="1">
    <citation type="journal article" date="2019" name="Genome Biol. Evol.">
        <title>Insights into the evolution of the New World diploid cottons (Gossypium, subgenus Houzingenia) based on genome sequencing.</title>
        <authorList>
            <person name="Grover C.E."/>
            <person name="Arick M.A. 2nd"/>
            <person name="Thrash A."/>
            <person name="Conover J.L."/>
            <person name="Sanders W.S."/>
            <person name="Peterson D.G."/>
            <person name="Frelichowski J.E."/>
            <person name="Scheffler J.A."/>
            <person name="Scheffler B.E."/>
            <person name="Wendel J.F."/>
        </authorList>
    </citation>
    <scope>NUCLEOTIDE SEQUENCE [LARGE SCALE GENOMIC DNA]</scope>
    <source>
        <strain evidence="11">0</strain>
        <tissue evidence="11">Leaf</tissue>
    </source>
</reference>
<dbReference type="Pfam" id="PF13855">
    <property type="entry name" value="LRR_8"/>
    <property type="match status" value="1"/>
</dbReference>
<dbReference type="Pfam" id="PF08263">
    <property type="entry name" value="LRRNT_2"/>
    <property type="match status" value="1"/>
</dbReference>
<dbReference type="InterPro" id="IPR001611">
    <property type="entry name" value="Leu-rich_rpt"/>
</dbReference>
<evidence type="ECO:0000259" key="10">
    <source>
        <dbReference type="Pfam" id="PF08263"/>
    </source>
</evidence>
<keyword evidence="6" id="KW-0677">Repeat</keyword>
<keyword evidence="4" id="KW-0812">Transmembrane</keyword>
<evidence type="ECO:0000313" key="12">
    <source>
        <dbReference type="Proteomes" id="UP000593560"/>
    </source>
</evidence>
<evidence type="ECO:0000256" key="1">
    <source>
        <dbReference type="ARBA" id="ARBA00004479"/>
    </source>
</evidence>
<organism evidence="11 12">
    <name type="scientific">Gossypium harknessii</name>
    <dbReference type="NCBI Taxonomy" id="34285"/>
    <lineage>
        <taxon>Eukaryota</taxon>
        <taxon>Viridiplantae</taxon>
        <taxon>Streptophyta</taxon>
        <taxon>Embryophyta</taxon>
        <taxon>Tracheophyta</taxon>
        <taxon>Spermatophyta</taxon>
        <taxon>Magnoliopsida</taxon>
        <taxon>eudicotyledons</taxon>
        <taxon>Gunneridae</taxon>
        <taxon>Pentapetalae</taxon>
        <taxon>rosids</taxon>
        <taxon>malvids</taxon>
        <taxon>Malvales</taxon>
        <taxon>Malvaceae</taxon>
        <taxon>Malvoideae</taxon>
        <taxon>Gossypium</taxon>
    </lineage>
</organism>
<evidence type="ECO:0000256" key="8">
    <source>
        <dbReference type="ARBA" id="ARBA00023136"/>
    </source>
</evidence>
<evidence type="ECO:0000256" key="5">
    <source>
        <dbReference type="ARBA" id="ARBA00022729"/>
    </source>
</evidence>
<dbReference type="InterPro" id="IPR032675">
    <property type="entry name" value="LRR_dom_sf"/>
</dbReference>
<evidence type="ECO:0000256" key="3">
    <source>
        <dbReference type="ARBA" id="ARBA00022614"/>
    </source>
</evidence>
<dbReference type="Pfam" id="PF00560">
    <property type="entry name" value="LRR_1"/>
    <property type="match status" value="1"/>
</dbReference>
<dbReference type="AlphaFoldDB" id="A0A7J9I855"/>
<evidence type="ECO:0000256" key="7">
    <source>
        <dbReference type="ARBA" id="ARBA00022989"/>
    </source>
</evidence>
<dbReference type="OrthoDB" id="983341at2759"/>
<comment type="similarity">
    <text evidence="2">Belongs to the RLP family.</text>
</comment>
<proteinExistence type="inferred from homology"/>
<comment type="caution">
    <text evidence="11">The sequence shown here is derived from an EMBL/GenBank/DDBJ whole genome shotgun (WGS) entry which is preliminary data.</text>
</comment>
<dbReference type="InterPro" id="IPR053211">
    <property type="entry name" value="DNA_repair-toleration"/>
</dbReference>
<dbReference type="PANTHER" id="PTHR48060:SF21">
    <property type="entry name" value="L DOMAIN-LIKE PROTEIN"/>
    <property type="match status" value="1"/>
</dbReference>
<evidence type="ECO:0000256" key="9">
    <source>
        <dbReference type="ARBA" id="ARBA00023180"/>
    </source>
</evidence>
<protein>
    <recommendedName>
        <fullName evidence="10">Leucine-rich repeat-containing N-terminal plant-type domain-containing protein</fullName>
    </recommendedName>
</protein>
<dbReference type="FunFam" id="3.80.10.10:FF:000275">
    <property type="entry name" value="Leucine-rich repeat receptor-like protein kinase"/>
    <property type="match status" value="1"/>
</dbReference>